<evidence type="ECO:0000313" key="3">
    <source>
        <dbReference type="Proteomes" id="UP000596130"/>
    </source>
</evidence>
<dbReference type="EMBL" id="CP065959">
    <property type="protein sequence ID" value="QQC92089.1"/>
    <property type="molecule type" value="Genomic_DNA"/>
</dbReference>
<dbReference type="RefSeq" id="WP_198503968.1">
    <property type="nucleotide sequence ID" value="NZ_CP065959.1"/>
</dbReference>
<dbReference type="GO" id="GO:1990189">
    <property type="term" value="F:protein N-terminal-serine acetyltransferase activity"/>
    <property type="evidence" value="ECO:0007669"/>
    <property type="project" value="TreeGrafter"/>
</dbReference>
<dbReference type="Proteomes" id="UP000596130">
    <property type="component" value="Chromosome"/>
</dbReference>
<dbReference type="SUPFAM" id="SSF55729">
    <property type="entry name" value="Acyl-CoA N-acyltransferases (Nat)"/>
    <property type="match status" value="1"/>
</dbReference>
<proteinExistence type="predicted"/>
<dbReference type="AlphaFoldDB" id="A0A7T4U093"/>
<gene>
    <name evidence="2" type="ORF">I8755_29595</name>
</gene>
<keyword evidence="2" id="KW-0808">Transferase</keyword>
<dbReference type="InterPro" id="IPR016181">
    <property type="entry name" value="Acyl_CoA_acyltransferase"/>
</dbReference>
<dbReference type="PANTHER" id="PTHR43441:SF2">
    <property type="entry name" value="FAMILY ACETYLTRANSFERASE, PUTATIVE (AFU_ORTHOLOGUE AFUA_7G00850)-RELATED"/>
    <property type="match status" value="1"/>
</dbReference>
<dbReference type="GO" id="GO:0008999">
    <property type="term" value="F:protein-N-terminal-alanine acetyltransferase activity"/>
    <property type="evidence" value="ECO:0007669"/>
    <property type="project" value="TreeGrafter"/>
</dbReference>
<organism evidence="2 3">
    <name type="scientific">Streptomyces alfalfae</name>
    <dbReference type="NCBI Taxonomy" id="1642299"/>
    <lineage>
        <taxon>Bacteria</taxon>
        <taxon>Bacillati</taxon>
        <taxon>Actinomycetota</taxon>
        <taxon>Actinomycetes</taxon>
        <taxon>Kitasatosporales</taxon>
        <taxon>Streptomycetaceae</taxon>
        <taxon>Streptomyces</taxon>
    </lineage>
</organism>
<accession>A0A7T4U093</accession>
<name>A0A7T4U093_9ACTN</name>
<evidence type="ECO:0000313" key="2">
    <source>
        <dbReference type="EMBL" id="QQC92089.1"/>
    </source>
</evidence>
<dbReference type="GO" id="GO:0005737">
    <property type="term" value="C:cytoplasm"/>
    <property type="evidence" value="ECO:0007669"/>
    <property type="project" value="TreeGrafter"/>
</dbReference>
<dbReference type="InterPro" id="IPR000182">
    <property type="entry name" value="GNAT_dom"/>
</dbReference>
<sequence length="193" mass="20704">MTGTESRMLPSELKIRPTTLSDQHLVEEIFSDERLAAMGDTAFPQGYEQAREQLLALMEQGVMKGWFVELPGFGVLSAQFYAPSGFEGTWSGDTVTAPGVETLGRRGIGTACMALALDALFADESVHRLAGQVAVINPAALAMCDRMGFQREGLARSHMATPAGKRVDAVMVGLLRSEWAGAAAVEQRLLAES</sequence>
<dbReference type="Pfam" id="PF13302">
    <property type="entry name" value="Acetyltransf_3"/>
    <property type="match status" value="1"/>
</dbReference>
<protein>
    <submittedName>
        <fullName evidence="2">GNAT family N-acetyltransferase</fullName>
    </submittedName>
</protein>
<dbReference type="InterPro" id="IPR051908">
    <property type="entry name" value="Ribosomal_N-acetyltransferase"/>
</dbReference>
<feature type="domain" description="N-acetyltransferase" evidence="1">
    <location>
        <begin position="13"/>
        <end position="168"/>
    </location>
</feature>
<dbReference type="PROSITE" id="PS51186">
    <property type="entry name" value="GNAT"/>
    <property type="match status" value="1"/>
</dbReference>
<reference evidence="2 3" key="1">
    <citation type="submission" date="2020-12" db="EMBL/GenBank/DDBJ databases">
        <title>Identification and biosynthesis of polyene macrolides produced by Streptomyces alfalfae Men-myco-93-63.</title>
        <authorList>
            <person name="Liu D."/>
            <person name="Li Y."/>
            <person name="Liu L."/>
            <person name="Han X."/>
            <person name="Shen F."/>
        </authorList>
    </citation>
    <scope>NUCLEOTIDE SEQUENCE [LARGE SCALE GENOMIC DNA]</scope>
    <source>
        <strain evidence="2 3">Men-myco-93-63</strain>
    </source>
</reference>
<dbReference type="Gene3D" id="3.40.630.30">
    <property type="match status" value="1"/>
</dbReference>
<evidence type="ECO:0000259" key="1">
    <source>
        <dbReference type="PROSITE" id="PS51186"/>
    </source>
</evidence>
<dbReference type="PANTHER" id="PTHR43441">
    <property type="entry name" value="RIBOSOMAL-PROTEIN-SERINE ACETYLTRANSFERASE"/>
    <property type="match status" value="1"/>
</dbReference>